<sequence>MDRTTFIAVITVLSVLLGIFIFTSFTLLVLLRRKKSLPSETDPEAAARDQPGIRLVRRKAPLDGWYEGAVTDSFAGVNAMVSKYIRKWILYKDTIAVSGADSPSRIQDLLFKGGPAQDFQGDGGTKLFPNQREYTPEEIYTLLQNESTRSWISHHIFMSILLEAVSLDGSSEASLLPLAPRDLRGLRRLHEALRGVELSDAVTVHVHDFGAYHACGPESTSSNREIYLKLFDSIFEPYLKSVTFEEEIDRRLDLSNVLDAAAEHGMRVIGCPNYDFRYKWGERDVDNILSYPALWASIYDGGQLVREAELIKARDDPVVRGTEV</sequence>
<evidence type="ECO:0000256" key="1">
    <source>
        <dbReference type="SAM" id="Phobius"/>
    </source>
</evidence>
<keyword evidence="3" id="KW-1185">Reference proteome</keyword>
<keyword evidence="1" id="KW-0812">Transmembrane</keyword>
<dbReference type="EMBL" id="JAFJYH010000031">
    <property type="protein sequence ID" value="KAG4423669.1"/>
    <property type="molecule type" value="Genomic_DNA"/>
</dbReference>
<comment type="caution">
    <text evidence="2">The sequence shown here is derived from an EMBL/GenBank/DDBJ whole genome shotgun (WGS) entry which is preliminary data.</text>
</comment>
<keyword evidence="1" id="KW-0472">Membrane</keyword>
<dbReference type="Proteomes" id="UP000664132">
    <property type="component" value="Unassembled WGS sequence"/>
</dbReference>
<feature type="transmembrane region" description="Helical" evidence="1">
    <location>
        <begin position="6"/>
        <end position="31"/>
    </location>
</feature>
<evidence type="ECO:0000313" key="3">
    <source>
        <dbReference type="Proteomes" id="UP000664132"/>
    </source>
</evidence>
<dbReference type="AlphaFoldDB" id="A0A8H8BU01"/>
<organism evidence="2 3">
    <name type="scientific">Cadophora malorum</name>
    <dbReference type="NCBI Taxonomy" id="108018"/>
    <lineage>
        <taxon>Eukaryota</taxon>
        <taxon>Fungi</taxon>
        <taxon>Dikarya</taxon>
        <taxon>Ascomycota</taxon>
        <taxon>Pezizomycotina</taxon>
        <taxon>Leotiomycetes</taxon>
        <taxon>Helotiales</taxon>
        <taxon>Ploettnerulaceae</taxon>
        <taxon>Cadophora</taxon>
    </lineage>
</organism>
<name>A0A8H8BU01_9HELO</name>
<gene>
    <name evidence="2" type="ORF">IFR04_003214</name>
</gene>
<evidence type="ECO:0000313" key="2">
    <source>
        <dbReference type="EMBL" id="KAG4423669.1"/>
    </source>
</evidence>
<dbReference type="OrthoDB" id="3559381at2759"/>
<keyword evidence="1" id="KW-1133">Transmembrane helix</keyword>
<reference evidence="2" key="1">
    <citation type="submission" date="2021-02" db="EMBL/GenBank/DDBJ databases">
        <title>Genome sequence Cadophora malorum strain M34.</title>
        <authorList>
            <person name="Stefanovic E."/>
            <person name="Vu D."/>
            <person name="Scully C."/>
            <person name="Dijksterhuis J."/>
            <person name="Roader J."/>
            <person name="Houbraken J."/>
        </authorList>
    </citation>
    <scope>NUCLEOTIDE SEQUENCE</scope>
    <source>
        <strain evidence="2">M34</strain>
    </source>
</reference>
<accession>A0A8H8BU01</accession>
<proteinExistence type="predicted"/>
<protein>
    <submittedName>
        <fullName evidence="2">Uncharacterized protein</fullName>
    </submittedName>
</protein>